<accession>A0AC34FQC0</accession>
<name>A0AC34FQC0_9BILA</name>
<reference evidence="2" key="1">
    <citation type="submission" date="2022-11" db="UniProtKB">
        <authorList>
            <consortium name="WormBaseParasite"/>
        </authorList>
    </citation>
    <scope>IDENTIFICATION</scope>
</reference>
<evidence type="ECO:0000313" key="1">
    <source>
        <dbReference type="Proteomes" id="UP000887579"/>
    </source>
</evidence>
<sequence>MDIPNHSKVLFFDFGGGTVDVCIVDIAADNLQMLSYDGDYYLGGRDFDALLYNHFDGILKHKHNIDVVKINKKYLLLQKCQEIKHTLSIYDNFW</sequence>
<evidence type="ECO:0000313" key="2">
    <source>
        <dbReference type="WBParaSite" id="ES5_v2.g19331.t1"/>
    </source>
</evidence>
<organism evidence="1 2">
    <name type="scientific">Panagrolaimus sp. ES5</name>
    <dbReference type="NCBI Taxonomy" id="591445"/>
    <lineage>
        <taxon>Eukaryota</taxon>
        <taxon>Metazoa</taxon>
        <taxon>Ecdysozoa</taxon>
        <taxon>Nematoda</taxon>
        <taxon>Chromadorea</taxon>
        <taxon>Rhabditida</taxon>
        <taxon>Tylenchina</taxon>
        <taxon>Panagrolaimomorpha</taxon>
        <taxon>Panagrolaimoidea</taxon>
        <taxon>Panagrolaimidae</taxon>
        <taxon>Panagrolaimus</taxon>
    </lineage>
</organism>
<dbReference type="Proteomes" id="UP000887579">
    <property type="component" value="Unplaced"/>
</dbReference>
<dbReference type="WBParaSite" id="ES5_v2.g19331.t1">
    <property type="protein sequence ID" value="ES5_v2.g19331.t1"/>
    <property type="gene ID" value="ES5_v2.g19331"/>
</dbReference>
<protein>
    <submittedName>
        <fullName evidence="2">Heat shock protein 70</fullName>
    </submittedName>
</protein>
<proteinExistence type="predicted"/>